<reference evidence="3" key="1">
    <citation type="submission" date="2023-03" db="EMBL/GenBank/DDBJ databases">
        <authorList>
            <person name="Steffen K."/>
            <person name="Cardenas P."/>
        </authorList>
    </citation>
    <scope>NUCLEOTIDE SEQUENCE</scope>
</reference>
<gene>
    <name evidence="3" type="ORF">GBAR_LOCUS17178</name>
</gene>
<dbReference type="Pfam" id="PF01070">
    <property type="entry name" value="FMN_dh"/>
    <property type="match status" value="1"/>
</dbReference>
<dbReference type="PANTHER" id="PTHR10578">
    <property type="entry name" value="S -2-HYDROXY-ACID OXIDASE-RELATED"/>
    <property type="match status" value="1"/>
</dbReference>
<dbReference type="PANTHER" id="PTHR10578:SF146">
    <property type="entry name" value="OXIDASE, PUTATIVE-RELATED"/>
    <property type="match status" value="1"/>
</dbReference>
<dbReference type="AlphaFoldDB" id="A0AA35SHX9"/>
<evidence type="ECO:0000313" key="4">
    <source>
        <dbReference type="Proteomes" id="UP001174909"/>
    </source>
</evidence>
<comment type="cofactor">
    <cofactor evidence="1">
        <name>FMN</name>
        <dbReference type="ChEBI" id="CHEBI:58210"/>
    </cofactor>
</comment>
<evidence type="ECO:0000256" key="1">
    <source>
        <dbReference type="ARBA" id="ARBA00001917"/>
    </source>
</evidence>
<organism evidence="3 4">
    <name type="scientific">Geodia barretti</name>
    <name type="common">Barrett's horny sponge</name>
    <dbReference type="NCBI Taxonomy" id="519541"/>
    <lineage>
        <taxon>Eukaryota</taxon>
        <taxon>Metazoa</taxon>
        <taxon>Porifera</taxon>
        <taxon>Demospongiae</taxon>
        <taxon>Heteroscleromorpha</taxon>
        <taxon>Tetractinellida</taxon>
        <taxon>Astrophorina</taxon>
        <taxon>Geodiidae</taxon>
        <taxon>Geodia</taxon>
    </lineage>
</organism>
<dbReference type="GO" id="GO:0016491">
    <property type="term" value="F:oxidoreductase activity"/>
    <property type="evidence" value="ECO:0007669"/>
    <property type="project" value="InterPro"/>
</dbReference>
<dbReference type="Proteomes" id="UP001174909">
    <property type="component" value="Unassembled WGS sequence"/>
</dbReference>
<accession>A0AA35SHX9</accession>
<dbReference type="InterPro" id="IPR000262">
    <property type="entry name" value="FMN-dep_DH"/>
</dbReference>
<protein>
    <submittedName>
        <fullName evidence="3">Hydroxyacid oxidase 1</fullName>
    </submittedName>
</protein>
<dbReference type="InterPro" id="IPR013785">
    <property type="entry name" value="Aldolase_TIM"/>
</dbReference>
<evidence type="ECO:0000313" key="3">
    <source>
        <dbReference type="EMBL" id="CAI8030298.1"/>
    </source>
</evidence>
<dbReference type="Gene3D" id="3.20.20.70">
    <property type="entry name" value="Aldolase class I"/>
    <property type="match status" value="1"/>
</dbReference>
<keyword evidence="4" id="KW-1185">Reference proteome</keyword>
<feature type="domain" description="FMN-dependent dehydrogenase" evidence="2">
    <location>
        <begin position="41"/>
        <end position="97"/>
    </location>
</feature>
<dbReference type="EMBL" id="CASHTH010002468">
    <property type="protein sequence ID" value="CAI8030298.1"/>
    <property type="molecule type" value="Genomic_DNA"/>
</dbReference>
<comment type="caution">
    <text evidence="3">The sequence shown here is derived from an EMBL/GenBank/DDBJ whole genome shotgun (WGS) entry which is preliminary data.</text>
</comment>
<sequence length="108" mass="12248">MLCLSDIEKFAQNNLDVNAWRYFSSGATGQTETLRIMRRHSEIDALSEVVKAVEGRVDVYMDGGVRRGTDVLKALAMGARRSHRETSLWGLAYNGQEEWRGSQILRDE</sequence>
<proteinExistence type="predicted"/>
<dbReference type="SUPFAM" id="SSF51395">
    <property type="entry name" value="FMN-linked oxidoreductases"/>
    <property type="match status" value="1"/>
</dbReference>
<name>A0AA35SHX9_GEOBA</name>
<evidence type="ECO:0000259" key="2">
    <source>
        <dbReference type="Pfam" id="PF01070"/>
    </source>
</evidence>